<keyword evidence="2" id="KW-1185">Reference proteome</keyword>
<evidence type="ECO:0000313" key="1">
    <source>
        <dbReference type="EMBL" id="CZF83871.1"/>
    </source>
</evidence>
<protein>
    <submittedName>
        <fullName evidence="1">Uncharacterized protein</fullName>
    </submittedName>
</protein>
<organism evidence="1 2">
    <name type="scientific">Grimontia marina</name>
    <dbReference type="NCBI Taxonomy" id="646534"/>
    <lineage>
        <taxon>Bacteria</taxon>
        <taxon>Pseudomonadati</taxon>
        <taxon>Pseudomonadota</taxon>
        <taxon>Gammaproteobacteria</taxon>
        <taxon>Vibrionales</taxon>
        <taxon>Vibrionaceae</taxon>
        <taxon>Grimontia</taxon>
    </lineage>
</organism>
<proteinExistence type="predicted"/>
<dbReference type="RefSeq" id="WP_062710970.1">
    <property type="nucleotide sequence ID" value="NZ_CAWRCI010000026.1"/>
</dbReference>
<dbReference type="EMBL" id="FIZY01000026">
    <property type="protein sequence ID" value="CZF83871.1"/>
    <property type="molecule type" value="Genomic_DNA"/>
</dbReference>
<dbReference type="AlphaFoldDB" id="A0A128FC69"/>
<name>A0A128FC69_9GAMM</name>
<sequence>MSTRPQLDITGTSLAITAAVVQALAAFKGDAPDKVGSINRHKGRFATPDAVKHEVTHYGAIRVAALNVSQVRREAGSLVGMVSLVAFVMTTDHYGHHRDERAEVISSKLAVFISGQDWSQALGRTAYKQPERISAQNLCTEALDNIGVAIWSVSWQQECRLNMPVDLTTLDDFLTMQLDTPTQDSPALSATFAMRQNNTPSPEDTQ</sequence>
<dbReference type="OrthoDB" id="6262411at2"/>
<gene>
    <name evidence="1" type="ORF">GMA8713_02842</name>
</gene>
<evidence type="ECO:0000313" key="2">
    <source>
        <dbReference type="Proteomes" id="UP000073601"/>
    </source>
</evidence>
<dbReference type="Proteomes" id="UP000073601">
    <property type="component" value="Unassembled WGS sequence"/>
</dbReference>
<reference evidence="2" key="1">
    <citation type="submission" date="2016-02" db="EMBL/GenBank/DDBJ databases">
        <authorList>
            <person name="Rodrigo-Torres Lidia"/>
            <person name="Arahal R.David."/>
        </authorList>
    </citation>
    <scope>NUCLEOTIDE SEQUENCE [LARGE SCALE GENOMIC DNA]</scope>
    <source>
        <strain evidence="2">CECT 8713</strain>
    </source>
</reference>
<accession>A0A128FC69</accession>